<dbReference type="AlphaFoldDB" id="A0A1J4MDS2"/>
<dbReference type="RefSeq" id="XP_067066398.1">
    <property type="nucleotide sequence ID" value="XM_067212101.1"/>
</dbReference>
<evidence type="ECO:0000313" key="2">
    <source>
        <dbReference type="EMBL" id="OII71029.1"/>
    </source>
</evidence>
<organism evidence="2 3">
    <name type="scientific">Cryptosporidium andersoni</name>
    <dbReference type="NCBI Taxonomy" id="117008"/>
    <lineage>
        <taxon>Eukaryota</taxon>
        <taxon>Sar</taxon>
        <taxon>Alveolata</taxon>
        <taxon>Apicomplexa</taxon>
        <taxon>Conoidasida</taxon>
        <taxon>Coccidia</taxon>
        <taxon>Eucoccidiorida</taxon>
        <taxon>Eimeriorina</taxon>
        <taxon>Cryptosporidiidae</taxon>
        <taxon>Cryptosporidium</taxon>
    </lineage>
</organism>
<proteinExistence type="predicted"/>
<dbReference type="EMBL" id="LRBS01000125">
    <property type="protein sequence ID" value="OII71029.1"/>
    <property type="molecule type" value="Genomic_DNA"/>
</dbReference>
<dbReference type="GeneID" id="92366053"/>
<feature type="coiled-coil region" evidence="1">
    <location>
        <begin position="138"/>
        <end position="267"/>
    </location>
</feature>
<comment type="caution">
    <text evidence="2">The sequence shown here is derived from an EMBL/GenBank/DDBJ whole genome shotgun (WGS) entry which is preliminary data.</text>
</comment>
<dbReference type="VEuPathDB" id="CryptoDB:cand_018680"/>
<sequence>MNSVELSAKPKKIHLSEDYFHEVIKELENAASIIAQQKVEIEALQGSLKYNEAELKALQEHQKELKKENKKTLMENQKITNSLQGEIDTLKLELEHTQRQVGVWKTRACESQQSLKKFLDSAIMDGGNETSGIDHTCINNYEDTILNLRNQLDERLIRIESLELKIRNCEMENNDLNNELGNLKSKNKLIEYELRDLKERSRKEENEKRRLQYRERNLSQEVASLQRKISNKVEELQKEKTILNEQIWDLEQRLKETEVENNKYITNRNFELAVRNNINYIKTSLVEQIRKLQKFVQFLYSHKKDFINNENLDFMNYGIRTLTKLSSENLDNEDMSVQIQSVDTYKNYDSYDTFHPHEIQRDKDDKSFYKWDFNDASHDNNYQVQSMLLKKQKYTKDFNEVFTTDSTSKSNLIYSKDNLPTHKVNKSKFNNELRTFNIEEMSPNLFELARETINVLGEVSNEHQDLMDKLQLVFNDDDYINQNSCCRSETCSQSSLISFLSE</sequence>
<evidence type="ECO:0000256" key="1">
    <source>
        <dbReference type="SAM" id="Coils"/>
    </source>
</evidence>
<protein>
    <submittedName>
        <fullName evidence="2">Uncharacterized protein</fullName>
    </submittedName>
</protein>
<name>A0A1J4MDS2_9CRYT</name>
<feature type="coiled-coil region" evidence="1">
    <location>
        <begin position="24"/>
        <end position="100"/>
    </location>
</feature>
<gene>
    <name evidence="2" type="ORF">cand_018680</name>
</gene>
<dbReference type="Proteomes" id="UP000186804">
    <property type="component" value="Unassembled WGS sequence"/>
</dbReference>
<accession>A0A1J4MDS2</accession>
<dbReference type="OrthoDB" id="342010at2759"/>
<reference evidence="2 3" key="1">
    <citation type="submission" date="2016-10" db="EMBL/GenBank/DDBJ databases">
        <title>Reductive evolution of mitochondrial metabolism and differential evolution of invasion-related proteins in Cryptosporidium.</title>
        <authorList>
            <person name="Liu S."/>
            <person name="Roellig D.M."/>
            <person name="Guo Y."/>
            <person name="Li N."/>
            <person name="Frace M.A."/>
            <person name="Tang K."/>
            <person name="Zhang L."/>
            <person name="Feng Y."/>
            <person name="Xiao L."/>
        </authorList>
    </citation>
    <scope>NUCLEOTIDE SEQUENCE [LARGE SCALE GENOMIC DNA]</scope>
    <source>
        <strain evidence="2">30847</strain>
    </source>
</reference>
<keyword evidence="3" id="KW-1185">Reference proteome</keyword>
<evidence type="ECO:0000313" key="3">
    <source>
        <dbReference type="Proteomes" id="UP000186804"/>
    </source>
</evidence>
<keyword evidence="1" id="KW-0175">Coiled coil</keyword>